<dbReference type="PANTHER" id="PTHR11347">
    <property type="entry name" value="CYCLIC NUCLEOTIDE PHOSPHODIESTERASE"/>
    <property type="match status" value="1"/>
</dbReference>
<dbReference type="GO" id="GO:0004114">
    <property type="term" value="F:3',5'-cyclic-nucleotide phosphodiesterase activity"/>
    <property type="evidence" value="ECO:0007669"/>
    <property type="project" value="InterPro"/>
</dbReference>
<gene>
    <name evidence="4" type="ORF">Vbra_13430</name>
</gene>
<keyword evidence="1" id="KW-0479">Metal-binding</keyword>
<dbReference type="OrthoDB" id="189220at2759"/>
<evidence type="ECO:0000259" key="3">
    <source>
        <dbReference type="PROSITE" id="PS51845"/>
    </source>
</evidence>
<dbReference type="VEuPathDB" id="CryptoDB:Vbra_13430"/>
<dbReference type="InterPro" id="IPR036971">
    <property type="entry name" value="PDEase_catalytic_dom_sf"/>
</dbReference>
<dbReference type="SUPFAM" id="SSF109604">
    <property type="entry name" value="HD-domain/PDEase-like"/>
    <property type="match status" value="1"/>
</dbReference>
<organism evidence="4 5">
    <name type="scientific">Vitrella brassicaformis (strain CCMP3155)</name>
    <dbReference type="NCBI Taxonomy" id="1169540"/>
    <lineage>
        <taxon>Eukaryota</taxon>
        <taxon>Sar</taxon>
        <taxon>Alveolata</taxon>
        <taxon>Colpodellida</taxon>
        <taxon>Vitrellaceae</taxon>
        <taxon>Vitrella</taxon>
    </lineage>
</organism>
<keyword evidence="2" id="KW-0378">Hydrolase</keyword>
<sequence length="250" mass="28110">MYMPVPDVPSNHSSEDAANVKTAIERMSESLTSLMRRYPRNPEVISVTRYALSCLDENLYQLDLTGIESSSDPFTGDKSPKRPDGESGMFDYLVSFNQPRAPMMSKPSTGGDRSLLGVGMQTSVQIEKLMASDAVIGVWGLDLFGLDKASKHHPLSTIVMGINQRCDMTGVLGLDRRKFYRFVTRIESLYRADPPYHNAIHAADVTNSLFFFMQAANWLELIQPVELFWLQSSLPCATMWAILARTMRTW</sequence>
<evidence type="ECO:0000313" key="5">
    <source>
        <dbReference type="Proteomes" id="UP000041254"/>
    </source>
</evidence>
<feature type="domain" description="PDEase" evidence="3">
    <location>
        <begin position="118"/>
        <end position="250"/>
    </location>
</feature>
<dbReference type="InterPro" id="IPR002073">
    <property type="entry name" value="PDEase_catalytic_dom"/>
</dbReference>
<protein>
    <recommendedName>
        <fullName evidence="3">PDEase domain-containing protein</fullName>
    </recommendedName>
</protein>
<dbReference type="AlphaFoldDB" id="A0A0G4EUE2"/>
<evidence type="ECO:0000313" key="4">
    <source>
        <dbReference type="EMBL" id="CEM02043.1"/>
    </source>
</evidence>
<dbReference type="Gene3D" id="1.10.1300.10">
    <property type="entry name" value="3'5'-cyclic nucleotide phosphodiesterase, catalytic domain"/>
    <property type="match status" value="1"/>
</dbReference>
<dbReference type="GO" id="GO:0046872">
    <property type="term" value="F:metal ion binding"/>
    <property type="evidence" value="ECO:0007669"/>
    <property type="project" value="UniProtKB-KW"/>
</dbReference>
<name>A0A0G4EUE2_VITBC</name>
<proteinExistence type="predicted"/>
<dbReference type="EMBL" id="CDMY01000316">
    <property type="protein sequence ID" value="CEM02043.1"/>
    <property type="molecule type" value="Genomic_DNA"/>
</dbReference>
<keyword evidence="5" id="KW-1185">Reference proteome</keyword>
<dbReference type="STRING" id="1169540.A0A0G4EUE2"/>
<dbReference type="InParanoid" id="A0A0G4EUE2"/>
<reference evidence="4 5" key="1">
    <citation type="submission" date="2014-11" db="EMBL/GenBank/DDBJ databases">
        <authorList>
            <person name="Zhu J."/>
            <person name="Qi W."/>
            <person name="Song R."/>
        </authorList>
    </citation>
    <scope>NUCLEOTIDE SEQUENCE [LARGE SCALE GENOMIC DNA]</scope>
</reference>
<evidence type="ECO:0000256" key="2">
    <source>
        <dbReference type="ARBA" id="ARBA00022801"/>
    </source>
</evidence>
<evidence type="ECO:0000256" key="1">
    <source>
        <dbReference type="ARBA" id="ARBA00022723"/>
    </source>
</evidence>
<dbReference type="PhylomeDB" id="A0A0G4EUE2"/>
<accession>A0A0G4EUE2</accession>
<dbReference type="Proteomes" id="UP000041254">
    <property type="component" value="Unassembled WGS sequence"/>
</dbReference>
<dbReference type="PROSITE" id="PS51845">
    <property type="entry name" value="PDEASE_I_2"/>
    <property type="match status" value="1"/>
</dbReference>
<dbReference type="GO" id="GO:0007165">
    <property type="term" value="P:signal transduction"/>
    <property type="evidence" value="ECO:0007669"/>
    <property type="project" value="InterPro"/>
</dbReference>